<sequence length="107" mass="12123">MQTRRRLLPPEVCLVSRIPQMSIKNIIGSRPLGAPEGNQTRRVEPEQHPSDPTVGQETQEFSQASPKERRNCEMLKDQAEHTDSAELAGCAAVIMSRHRVIRFLTYI</sequence>
<evidence type="ECO:0000313" key="3">
    <source>
        <dbReference type="Proteomes" id="UP000190648"/>
    </source>
</evidence>
<proteinExistence type="predicted"/>
<reference evidence="2 3" key="1">
    <citation type="submission" date="2016-02" db="EMBL/GenBank/DDBJ databases">
        <title>Band-tailed pigeon sequencing and assembly.</title>
        <authorList>
            <person name="Soares A.E."/>
            <person name="Novak B.J."/>
            <person name="Rice E.S."/>
            <person name="O'Connell B."/>
            <person name="Chang D."/>
            <person name="Weber S."/>
            <person name="Shapiro B."/>
        </authorList>
    </citation>
    <scope>NUCLEOTIDE SEQUENCE [LARGE SCALE GENOMIC DNA]</scope>
    <source>
        <strain evidence="2">BTP2013</strain>
        <tissue evidence="2">Blood</tissue>
    </source>
</reference>
<feature type="compositionally biased region" description="Polar residues" evidence="1">
    <location>
        <begin position="53"/>
        <end position="65"/>
    </location>
</feature>
<feature type="region of interest" description="Disordered" evidence="1">
    <location>
        <begin position="27"/>
        <end position="77"/>
    </location>
</feature>
<evidence type="ECO:0000256" key="1">
    <source>
        <dbReference type="SAM" id="MobiDB-lite"/>
    </source>
</evidence>
<gene>
    <name evidence="2" type="ORF">AV530_007499</name>
</gene>
<accession>A0A1V4JZL3</accession>
<organism evidence="2 3">
    <name type="scientific">Patagioenas fasciata monilis</name>
    <dbReference type="NCBI Taxonomy" id="372326"/>
    <lineage>
        <taxon>Eukaryota</taxon>
        <taxon>Metazoa</taxon>
        <taxon>Chordata</taxon>
        <taxon>Craniata</taxon>
        <taxon>Vertebrata</taxon>
        <taxon>Euteleostomi</taxon>
        <taxon>Archelosauria</taxon>
        <taxon>Archosauria</taxon>
        <taxon>Dinosauria</taxon>
        <taxon>Saurischia</taxon>
        <taxon>Theropoda</taxon>
        <taxon>Coelurosauria</taxon>
        <taxon>Aves</taxon>
        <taxon>Neognathae</taxon>
        <taxon>Neoaves</taxon>
        <taxon>Columbimorphae</taxon>
        <taxon>Columbiformes</taxon>
        <taxon>Columbidae</taxon>
        <taxon>Patagioenas</taxon>
    </lineage>
</organism>
<comment type="caution">
    <text evidence="2">The sequence shown here is derived from an EMBL/GenBank/DDBJ whole genome shotgun (WGS) entry which is preliminary data.</text>
</comment>
<dbReference type="EMBL" id="LSYS01005497">
    <property type="protein sequence ID" value="OPJ77087.1"/>
    <property type="molecule type" value="Genomic_DNA"/>
</dbReference>
<feature type="compositionally biased region" description="Basic and acidic residues" evidence="1">
    <location>
        <begin position="39"/>
        <end position="49"/>
    </location>
</feature>
<dbReference type="Proteomes" id="UP000190648">
    <property type="component" value="Unassembled WGS sequence"/>
</dbReference>
<name>A0A1V4JZL3_PATFA</name>
<keyword evidence="3" id="KW-1185">Reference proteome</keyword>
<protein>
    <submittedName>
        <fullName evidence="2">Uncharacterized protein</fullName>
    </submittedName>
</protein>
<dbReference type="AlphaFoldDB" id="A0A1V4JZL3"/>
<evidence type="ECO:0000313" key="2">
    <source>
        <dbReference type="EMBL" id="OPJ77087.1"/>
    </source>
</evidence>
<feature type="compositionally biased region" description="Basic and acidic residues" evidence="1">
    <location>
        <begin position="66"/>
        <end position="77"/>
    </location>
</feature>